<dbReference type="InterPro" id="IPR001611">
    <property type="entry name" value="Leu-rich_rpt"/>
</dbReference>
<name>A0A9P0LLG3_ACAOB</name>
<keyword evidence="4" id="KW-0812">Transmembrane</keyword>
<dbReference type="PANTHER" id="PTHR24364">
    <property type="entry name" value="LP06937P"/>
    <property type="match status" value="1"/>
</dbReference>
<dbReference type="Proteomes" id="UP001152888">
    <property type="component" value="Unassembled WGS sequence"/>
</dbReference>
<dbReference type="InterPro" id="IPR052286">
    <property type="entry name" value="Wnt_signaling_inhibitor"/>
</dbReference>
<evidence type="ECO:0000256" key="5">
    <source>
        <dbReference type="SAM" id="SignalP"/>
    </source>
</evidence>
<keyword evidence="4" id="KW-1133">Transmembrane helix</keyword>
<dbReference type="OrthoDB" id="8861968at2759"/>
<dbReference type="InterPro" id="IPR032675">
    <property type="entry name" value="LRR_dom_sf"/>
</dbReference>
<keyword evidence="1" id="KW-0433">Leucine-rich repeat</keyword>
<dbReference type="InterPro" id="IPR003591">
    <property type="entry name" value="Leu-rich_rpt_typical-subtyp"/>
</dbReference>
<sequence>MLSLKMGNVLTLWTFLGILLCINARVDKCGTLLLDGCFCGQQYHDDQIYFIVNCTGLGFRNTDVLKLLPEETEMLVFTGNHISTLPTNLFGEENNLKRLKIIDMSNNGIHDIKGKAFHHVPNVTRLLLNHNNISISSDDEHNFHHPRVFSNLYNLQELHLTNAFQDNTGAALADDLHDIFVNSNLTKLYKLHLEQNEIKGFKDERVFCDLPELHDIYLGDNNIPSLNFDIQCLPKLRYLDLENNNITSFSKKDLATFDRKVPPFRQASLIIDIAGNPFKCGDAVRELYQWLKTTNVTVRHPEKLQCLQTKHGNNYLLNLMTLAETKSAKVSKALKVLLVILVVILVTLICAYVYLKKESVKNRLNPLLEAVTRKVQYTTIESQEV</sequence>
<dbReference type="PROSITE" id="PS51450">
    <property type="entry name" value="LRR"/>
    <property type="match status" value="1"/>
</dbReference>
<evidence type="ECO:0000256" key="3">
    <source>
        <dbReference type="ARBA" id="ARBA00022737"/>
    </source>
</evidence>
<evidence type="ECO:0000313" key="6">
    <source>
        <dbReference type="EMBL" id="CAH1996942.1"/>
    </source>
</evidence>
<organism evidence="6 7">
    <name type="scientific">Acanthoscelides obtectus</name>
    <name type="common">Bean weevil</name>
    <name type="synonym">Bruchus obtectus</name>
    <dbReference type="NCBI Taxonomy" id="200917"/>
    <lineage>
        <taxon>Eukaryota</taxon>
        <taxon>Metazoa</taxon>
        <taxon>Ecdysozoa</taxon>
        <taxon>Arthropoda</taxon>
        <taxon>Hexapoda</taxon>
        <taxon>Insecta</taxon>
        <taxon>Pterygota</taxon>
        <taxon>Neoptera</taxon>
        <taxon>Endopterygota</taxon>
        <taxon>Coleoptera</taxon>
        <taxon>Polyphaga</taxon>
        <taxon>Cucujiformia</taxon>
        <taxon>Chrysomeloidea</taxon>
        <taxon>Chrysomelidae</taxon>
        <taxon>Bruchinae</taxon>
        <taxon>Bruchini</taxon>
        <taxon>Acanthoscelides</taxon>
    </lineage>
</organism>
<dbReference type="PANTHER" id="PTHR24364:SF18">
    <property type="entry name" value="LP06937P"/>
    <property type="match status" value="1"/>
</dbReference>
<dbReference type="GO" id="GO:0016020">
    <property type="term" value="C:membrane"/>
    <property type="evidence" value="ECO:0007669"/>
    <property type="project" value="TreeGrafter"/>
</dbReference>
<evidence type="ECO:0000256" key="2">
    <source>
        <dbReference type="ARBA" id="ARBA00022729"/>
    </source>
</evidence>
<feature type="signal peptide" evidence="5">
    <location>
        <begin position="1"/>
        <end position="24"/>
    </location>
</feature>
<gene>
    <name evidence="6" type="ORF">ACAOBT_LOCUS23442</name>
</gene>
<dbReference type="AlphaFoldDB" id="A0A9P0LLG3"/>
<feature type="chain" id="PRO_5040136534" evidence="5">
    <location>
        <begin position="25"/>
        <end position="385"/>
    </location>
</feature>
<comment type="caution">
    <text evidence="6">The sequence shown here is derived from an EMBL/GenBank/DDBJ whole genome shotgun (WGS) entry which is preliminary data.</text>
</comment>
<protein>
    <submittedName>
        <fullName evidence="6">Uncharacterized protein</fullName>
    </submittedName>
</protein>
<dbReference type="Gene3D" id="3.80.10.10">
    <property type="entry name" value="Ribonuclease Inhibitor"/>
    <property type="match status" value="1"/>
</dbReference>
<dbReference type="EMBL" id="CAKOFQ010007272">
    <property type="protein sequence ID" value="CAH1996942.1"/>
    <property type="molecule type" value="Genomic_DNA"/>
</dbReference>
<evidence type="ECO:0000313" key="7">
    <source>
        <dbReference type="Proteomes" id="UP001152888"/>
    </source>
</evidence>
<dbReference type="SUPFAM" id="SSF52058">
    <property type="entry name" value="L domain-like"/>
    <property type="match status" value="1"/>
</dbReference>
<dbReference type="SMART" id="SM00365">
    <property type="entry name" value="LRR_SD22"/>
    <property type="match status" value="4"/>
</dbReference>
<evidence type="ECO:0000256" key="4">
    <source>
        <dbReference type="SAM" id="Phobius"/>
    </source>
</evidence>
<keyword evidence="7" id="KW-1185">Reference proteome</keyword>
<keyword evidence="4" id="KW-0472">Membrane</keyword>
<accession>A0A9P0LLG3</accession>
<keyword evidence="2 5" id="KW-0732">Signal</keyword>
<proteinExistence type="predicted"/>
<evidence type="ECO:0000256" key="1">
    <source>
        <dbReference type="ARBA" id="ARBA00022614"/>
    </source>
</evidence>
<dbReference type="Pfam" id="PF13855">
    <property type="entry name" value="LRR_8"/>
    <property type="match status" value="2"/>
</dbReference>
<reference evidence="6" key="1">
    <citation type="submission" date="2022-03" db="EMBL/GenBank/DDBJ databases">
        <authorList>
            <person name="Sayadi A."/>
        </authorList>
    </citation>
    <scope>NUCLEOTIDE SEQUENCE</scope>
</reference>
<keyword evidence="3" id="KW-0677">Repeat</keyword>
<dbReference type="SMART" id="SM00369">
    <property type="entry name" value="LRR_TYP"/>
    <property type="match status" value="5"/>
</dbReference>
<feature type="transmembrane region" description="Helical" evidence="4">
    <location>
        <begin position="336"/>
        <end position="355"/>
    </location>
</feature>